<dbReference type="Pfam" id="PF17766">
    <property type="entry name" value="fn3_6"/>
    <property type="match status" value="1"/>
</dbReference>
<dbReference type="AlphaFoldDB" id="A0A9N7MJT7"/>
<evidence type="ECO:0000256" key="8">
    <source>
        <dbReference type="PROSITE-ProRule" id="PRU01240"/>
    </source>
</evidence>
<feature type="domain" description="Subtilisin-like protease fibronectin type-III" evidence="11">
    <location>
        <begin position="942"/>
        <end position="1038"/>
    </location>
</feature>
<feature type="active site" description="Charge relay system" evidence="7 8">
    <location>
        <position position="443"/>
    </location>
</feature>
<evidence type="ECO:0000256" key="7">
    <source>
        <dbReference type="PIRSR" id="PIRSR615500-1"/>
    </source>
</evidence>
<dbReference type="Gene3D" id="3.50.30.30">
    <property type="match status" value="1"/>
</dbReference>
<dbReference type="InterPro" id="IPR023828">
    <property type="entry name" value="Peptidase_S8_Ser-AS"/>
</dbReference>
<dbReference type="Gene3D" id="2.60.40.2310">
    <property type="match status" value="1"/>
</dbReference>
<dbReference type="Pfam" id="PF00082">
    <property type="entry name" value="Peptidase_S8"/>
    <property type="match status" value="2"/>
</dbReference>
<keyword evidence="13" id="KW-1185">Reference proteome</keyword>
<keyword evidence="3" id="KW-0732">Signal</keyword>
<dbReference type="Gene3D" id="3.40.50.200">
    <property type="entry name" value="Peptidase S8/S53 domain"/>
    <property type="match status" value="2"/>
</dbReference>
<dbReference type="Proteomes" id="UP001153555">
    <property type="component" value="Unassembled WGS sequence"/>
</dbReference>
<dbReference type="InterPro" id="IPR036852">
    <property type="entry name" value="Peptidase_S8/S53_dom_sf"/>
</dbReference>
<proteinExistence type="inferred from homology"/>
<evidence type="ECO:0000259" key="9">
    <source>
        <dbReference type="Pfam" id="PF00082"/>
    </source>
</evidence>
<organism evidence="12 13">
    <name type="scientific">Striga hermonthica</name>
    <name type="common">Purple witchweed</name>
    <name type="synonym">Buchnera hermonthica</name>
    <dbReference type="NCBI Taxonomy" id="68872"/>
    <lineage>
        <taxon>Eukaryota</taxon>
        <taxon>Viridiplantae</taxon>
        <taxon>Streptophyta</taxon>
        <taxon>Embryophyta</taxon>
        <taxon>Tracheophyta</taxon>
        <taxon>Spermatophyta</taxon>
        <taxon>Magnoliopsida</taxon>
        <taxon>eudicotyledons</taxon>
        <taxon>Gunneridae</taxon>
        <taxon>Pentapetalae</taxon>
        <taxon>asterids</taxon>
        <taxon>lamiids</taxon>
        <taxon>Lamiales</taxon>
        <taxon>Orobanchaceae</taxon>
        <taxon>Buchnereae</taxon>
        <taxon>Striga</taxon>
    </lineage>
</organism>
<evidence type="ECO:0000313" key="12">
    <source>
        <dbReference type="EMBL" id="CAA0808665.1"/>
    </source>
</evidence>
<dbReference type="InterPro" id="IPR015500">
    <property type="entry name" value="Peptidase_S8_subtilisin-rel"/>
</dbReference>
<evidence type="ECO:0000256" key="5">
    <source>
        <dbReference type="ARBA" id="ARBA00022825"/>
    </source>
</evidence>
<evidence type="ECO:0000259" key="11">
    <source>
        <dbReference type="Pfam" id="PF17766"/>
    </source>
</evidence>
<reference evidence="12" key="1">
    <citation type="submission" date="2019-12" db="EMBL/GenBank/DDBJ databases">
        <authorList>
            <person name="Scholes J."/>
        </authorList>
    </citation>
    <scope>NUCLEOTIDE SEQUENCE</scope>
</reference>
<accession>A0A9N7MJT7</accession>
<comment type="caution">
    <text evidence="12">The sequence shown here is derived from an EMBL/GenBank/DDBJ whole genome shotgun (WGS) entry which is preliminary data.</text>
</comment>
<evidence type="ECO:0000256" key="1">
    <source>
        <dbReference type="ARBA" id="ARBA00011073"/>
    </source>
</evidence>
<dbReference type="FunFam" id="2.60.40.2310:FF:000001">
    <property type="entry name" value="Subtilisin-like protease SBT1.5"/>
    <property type="match status" value="1"/>
</dbReference>
<dbReference type="CDD" id="cd02120">
    <property type="entry name" value="PA_subtilisin_like"/>
    <property type="match status" value="1"/>
</dbReference>
<dbReference type="CDD" id="cd04852">
    <property type="entry name" value="Peptidases_S8_3"/>
    <property type="match status" value="1"/>
</dbReference>
<feature type="domain" description="Peptidase S8/S53" evidence="9">
    <location>
        <begin position="208"/>
        <end position="354"/>
    </location>
</feature>
<keyword evidence="5 8" id="KW-0720">Serine protease</keyword>
<dbReference type="PROSITE" id="PS51892">
    <property type="entry name" value="SUBTILASE"/>
    <property type="match status" value="1"/>
</dbReference>
<dbReference type="EMBL" id="CACSLK010003174">
    <property type="protein sequence ID" value="CAA0808665.1"/>
    <property type="molecule type" value="Genomic_DNA"/>
</dbReference>
<dbReference type="InterPro" id="IPR046450">
    <property type="entry name" value="PA_dom_sf"/>
</dbReference>
<feature type="active site" description="Charge relay system" evidence="7 8">
    <location>
        <position position="855"/>
    </location>
</feature>
<evidence type="ECO:0000256" key="4">
    <source>
        <dbReference type="ARBA" id="ARBA00022801"/>
    </source>
</evidence>
<keyword evidence="4 8" id="KW-0378">Hydrolase</keyword>
<feature type="domain" description="PA" evidence="10">
    <location>
        <begin position="693"/>
        <end position="769"/>
    </location>
</feature>
<dbReference type="GO" id="GO:0004252">
    <property type="term" value="F:serine-type endopeptidase activity"/>
    <property type="evidence" value="ECO:0007669"/>
    <property type="project" value="UniProtKB-UniRule"/>
</dbReference>
<dbReference type="InterPro" id="IPR041469">
    <property type="entry name" value="Subtilisin-like_FN3"/>
</dbReference>
<sequence length="1041" mass="113332">MKNRSSTSMQLECGQYCWSMTIGFRAYLMNISSNVMLDARLDWDGAHVFIRTPLSVPVNEQFATCTPTTYSLSWPLPRLPMLIPWPGPHATREMPMSRLPETMDTQSSPVRIMESDIRMASEEPMWMPSVLGLSAGAVMRSCVRRTLVQAKRLMCVFLLLTDLRWWTLELVTKSSLSDCETYDQMKLIGARYFYKGYIAGGGHLNSSDYTPRDYEGHGTHTLSTAGGNFVSGANIFGYGDGTAKGGSPMARVAAYKVCWPIINDGDFFDADILAGFDMAINDGVDVLSVSLAGDGSIEYFMDASIIRSFHAVSKGIVVVFLGGNAGPFPATVLNVAPWKITVGASTIDRKFPSYLIIGNKAYESYVVYLGGHSHGEEDTQTDYDRVTQSHYDFLGSFMGRARKLQTTRSWSFLGLENDEGEIPASSLWNKSRLGEDVIIANLDTGVWPESKSFSDEGIRGLIPSKWKGICQNQFDQSFQCNRLKLIGARYFYKGYIAGGGHLNSSDYTPRDYEGHGTHTLSTAGGNFVSGANIFGYGNGTAKGGSPMARVAAYKVCWPIINDGDCFDADILAGFDMAINDGVDVLSVSLAGDGSIEYFMDASIIGSFHAVSKGIVVVYSGGNAGPFPATVLNVAPWKITVGASTIDRKFPSYLIIGNKTYEGQSLSQKSLPEGKLFPIIFAGYANAADATAKQAEMCEARSLDARKVKGKILVCLWGGSGSKVYKSWQAALAGAKGMVLANNEAAGNRIIADAHFLPATHINHKDGLALLSQLNKTSRSPVARITTPITLLDTKPAPVMAFFSSLGPNPVMPEILKPDITAPGVSITAAYIPKIGPTTYVYDTRRVSFNSMSGTSMSCPHVAGVVGLLKRLYPDWSPSAIKSAIMTTGHIDPNRAMDPGLVYDLETTDYLDLLCAFGFNQTQIKSLWDRTYACPKRNIRFIDFNYPSITVPNLKRPVIVTRKVKNVGPPGTYKASVCRPDGISVKIEPDTLEFKSVGEVKGFSIKIQPAKNGGSKDYVFGKLTWSDCRQHKVTSPIVVKQI</sequence>
<evidence type="ECO:0000256" key="6">
    <source>
        <dbReference type="ARBA" id="ARBA00023180"/>
    </source>
</evidence>
<dbReference type="SUPFAM" id="SSF52025">
    <property type="entry name" value="PA domain"/>
    <property type="match status" value="1"/>
</dbReference>
<dbReference type="InterPro" id="IPR000209">
    <property type="entry name" value="Peptidase_S8/S53_dom"/>
</dbReference>
<evidence type="ECO:0000256" key="2">
    <source>
        <dbReference type="ARBA" id="ARBA00022670"/>
    </source>
</evidence>
<keyword evidence="2 8" id="KW-0645">Protease</keyword>
<keyword evidence="6" id="KW-0325">Glycoprotein</keyword>
<dbReference type="InterPro" id="IPR045051">
    <property type="entry name" value="SBT"/>
</dbReference>
<protein>
    <submittedName>
        <fullName evidence="12">Subtilisin-like protease SBT5.3</fullName>
    </submittedName>
</protein>
<gene>
    <name evidence="12" type="ORF">SHERM_10893</name>
</gene>
<dbReference type="GO" id="GO:0006508">
    <property type="term" value="P:proteolysis"/>
    <property type="evidence" value="ECO:0007669"/>
    <property type="project" value="UniProtKB-KW"/>
</dbReference>
<dbReference type="PROSITE" id="PS00138">
    <property type="entry name" value="SUBTILASE_SER"/>
    <property type="match status" value="1"/>
</dbReference>
<dbReference type="OrthoDB" id="206201at2759"/>
<dbReference type="PRINTS" id="PR00723">
    <property type="entry name" value="SUBTILISIN"/>
</dbReference>
<dbReference type="PANTHER" id="PTHR10795">
    <property type="entry name" value="PROPROTEIN CONVERTASE SUBTILISIN/KEXIN"/>
    <property type="match status" value="1"/>
</dbReference>
<name>A0A9N7MJT7_STRHE</name>
<evidence type="ECO:0000256" key="3">
    <source>
        <dbReference type="ARBA" id="ARBA00022729"/>
    </source>
</evidence>
<dbReference type="Pfam" id="PF02225">
    <property type="entry name" value="PA"/>
    <property type="match status" value="1"/>
</dbReference>
<dbReference type="InterPro" id="IPR003137">
    <property type="entry name" value="PA_domain"/>
</dbReference>
<dbReference type="InterPro" id="IPR034197">
    <property type="entry name" value="Peptidases_S8_3"/>
</dbReference>
<comment type="similarity">
    <text evidence="1 8">Belongs to the peptidase S8 family.</text>
</comment>
<feature type="domain" description="Peptidase S8/S53" evidence="9">
    <location>
        <begin position="434"/>
        <end position="888"/>
    </location>
</feature>
<evidence type="ECO:0000259" key="10">
    <source>
        <dbReference type="Pfam" id="PF02225"/>
    </source>
</evidence>
<dbReference type="SUPFAM" id="SSF52743">
    <property type="entry name" value="Subtilisin-like"/>
    <property type="match status" value="2"/>
</dbReference>
<feature type="active site" description="Charge relay system" evidence="7 8">
    <location>
        <position position="515"/>
    </location>
</feature>
<evidence type="ECO:0000313" key="13">
    <source>
        <dbReference type="Proteomes" id="UP001153555"/>
    </source>
</evidence>
<dbReference type="FunFam" id="3.40.50.200:FF:000006">
    <property type="entry name" value="Subtilisin-like protease SBT1.5"/>
    <property type="match status" value="1"/>
</dbReference>